<dbReference type="SUPFAM" id="SSF56399">
    <property type="entry name" value="ADP-ribosylation"/>
    <property type="match status" value="1"/>
</dbReference>
<dbReference type="InterPro" id="IPR026616">
    <property type="entry name" value="TEX15"/>
</dbReference>
<feature type="region of interest" description="Disordered" evidence="1">
    <location>
        <begin position="566"/>
        <end position="605"/>
    </location>
</feature>
<organism evidence="4 5">
    <name type="scientific">Bagarius yarrelli</name>
    <name type="common">Goonch</name>
    <name type="synonym">Bagrus yarrelli</name>
    <dbReference type="NCBI Taxonomy" id="175774"/>
    <lineage>
        <taxon>Eukaryota</taxon>
        <taxon>Metazoa</taxon>
        <taxon>Chordata</taxon>
        <taxon>Craniata</taxon>
        <taxon>Vertebrata</taxon>
        <taxon>Euteleostomi</taxon>
        <taxon>Actinopterygii</taxon>
        <taxon>Neopterygii</taxon>
        <taxon>Teleostei</taxon>
        <taxon>Ostariophysi</taxon>
        <taxon>Siluriformes</taxon>
        <taxon>Sisoridae</taxon>
        <taxon>Sisorinae</taxon>
        <taxon>Bagarius</taxon>
    </lineage>
</organism>
<comment type="caution">
    <text evidence="4">The sequence shown here is derived from an EMBL/GenBank/DDBJ whole genome shotgun (WGS) entry which is preliminary data.</text>
</comment>
<dbReference type="Pfam" id="PF12509">
    <property type="entry name" value="DUF3715"/>
    <property type="match status" value="1"/>
</dbReference>
<evidence type="ECO:0000256" key="1">
    <source>
        <dbReference type="SAM" id="MobiDB-lite"/>
    </source>
</evidence>
<feature type="compositionally biased region" description="Basic and acidic residues" evidence="1">
    <location>
        <begin position="366"/>
        <end position="377"/>
    </location>
</feature>
<feature type="region of interest" description="Disordered" evidence="1">
    <location>
        <begin position="356"/>
        <end position="377"/>
    </location>
</feature>
<evidence type="ECO:0000313" key="5">
    <source>
        <dbReference type="Proteomes" id="UP000319801"/>
    </source>
</evidence>
<dbReference type="OrthoDB" id="10054471at2759"/>
<dbReference type="PANTHER" id="PTHR22380">
    <property type="entry name" value="TESTIS-EXPRESSED PROTEIN 15"/>
    <property type="match status" value="1"/>
</dbReference>
<gene>
    <name evidence="4" type="ORF">Baya_12015</name>
</gene>
<reference evidence="4 5" key="1">
    <citation type="journal article" date="2019" name="Genome Biol. Evol.">
        <title>Whole-Genome Sequencing of the Giant Devil Catfish, Bagarius yarrelli.</title>
        <authorList>
            <person name="Jiang W."/>
            <person name="Lv Y."/>
            <person name="Cheng L."/>
            <person name="Yang K."/>
            <person name="Chao B."/>
            <person name="Wang X."/>
            <person name="Li Y."/>
            <person name="Pan X."/>
            <person name="You X."/>
            <person name="Zhang Y."/>
            <person name="Yang J."/>
            <person name="Li J."/>
            <person name="Zhang X."/>
            <person name="Liu S."/>
            <person name="Sun C."/>
            <person name="Yang J."/>
            <person name="Shi Q."/>
        </authorList>
    </citation>
    <scope>NUCLEOTIDE SEQUENCE [LARGE SCALE GENOMIC DNA]</scope>
    <source>
        <strain evidence="4">JWS20170419001</strain>
        <tissue evidence="4">Muscle</tissue>
    </source>
</reference>
<accession>A0A556V283</accession>
<dbReference type="EMBL" id="VCAZ01000099">
    <property type="protein sequence ID" value="TSS11546.1"/>
    <property type="molecule type" value="Genomic_DNA"/>
</dbReference>
<dbReference type="InterPro" id="IPR032765">
    <property type="entry name" value="TEX15_dom"/>
</dbReference>
<proteinExistence type="predicted"/>
<sequence length="2110" mass="239043">MRKEHANTWLWKDVNLVHNDGFLKEFSEKRSEMRTKGRHGRDMEERFCFLVASYEATNQIYQFGLKTGFQDQYSLGKPLHGVYLFKHVDVALKHETANTCNGKYLIVFKVLFGKVKKVTPSLEWKKTVDPTVGFDCHIAKDAVSYRDSVSQQVLGSLVFLFDYNQNQELNKRPRQCLPYAVVSIAPTGSAAAPLSLSPPVSPSAILIHGPQENLKGCTVAKRTGKGEKATVTFKHFVTPGCSDKEYQSQTPRADMDASAFQYNDPQTTPPLIPHQAYMPLYNTAEYFNPALPYYESGISWQSYSDQVAFSSNLHNLSTTGVYGSDTDTMGVIPQSSAESISTIVYSSRLVKDPRLSRRRTNIQTKSSEEARDSSVPECTEKQACQAHSQAQKEKKNTVLSCEKPLLLEKKHKEGRFSKPLLEDTNKTDSTAQPKNENMPLIKLFKMKFQKYASYFKMTEQERHRKIWSKGNLTQKQKQLLIDRIHFYEMHYQRYKQGLRFQKDTEKETVLGLSHTRSSTHPLALEKANQCEVNQSQCLNVSNLTPTTELGDFERNKVDVMNTENDKLNQVVGRPKENNLKEEKQDHSLDSQTEPQGGGMVQPEKDKEEISDTLIVQGHIQSGPSGKSKTLESAHSFTHPLFSLVQVNNQDVHENEISTSPEEYFACKPTLINTIEGCSEFEQHIILDVANCIDVSSTECEECNFGSYVTEMESGQHSQSSTEEQDSETLTYSKSDSNSKMFIEVKREEAQQQNNIYNSLYERLQLDQLLADSNRSNDFSNKSYLRLNSWDKTPATNLPDSHVDRTNGEDHQLIVNIKSNQISSERLTLSERFSNLRRLSRKLAVFVRVNRLTNSYTSHLNGDLKCKPEALVSCSDGEKATVNYNAELIKLMAQRSSKNRFKANCKRFRQKRSKSLCRKSLRVLSKGTSVPIQRFQVQTRHIRKSRLWKAKKKCTNLALKMGSSDQNLFGKLLSNHVDKSFDSHTKLPAESQSQSGSQIYGKLLSEGSSENDRTTNISTEESPCLDSKNKTSHRDKRSVMQEQYVTPAKESTEIACFNGDKISNHNKFKESKENITLNCEDPVIIEATESKINSNNTSHQEKASLVTCSGNSESSTVTIAVTEHKEEALLNKKLSHGNNCETKNISPDYNPRAYEDTSSPVPTVLGILGDITSDNIISSCTATTQTALTLDLPEVINNEANTPTKAGILGVNAVDSSASGLTQRLLNSYQSQKINKICHLEDREFYINSASTYANIKSDVDQNCIKSANVHVAKKTNHLSELASGSQYQPSLQDTRSSGMKNPLAETTSDFHSRIIEDAQKDLAWTRENLHLALQGHDVNSLLTTSNTQIISKLRDYLTKCEVTVKKQDPANNSITETHGPMAWITLNSTSHQKMLHNPKHYSEQVLADATHRQGETVSLQVAPNKHKQSNGDSQPNSPVLKKRKASNLERVSPDSTFIETVRNEPNSNKDTQSYRTPFDVANMNHWLKNYGNKLRENQIICPQVLGNLNRSSGQQRNGSSEQPCQINQLNAQSIYEEAHTTYTQDRYSVKDISSTLKLADRAVSVTELGPLRSKCKRMLQQFIFNFEKDQKVSYFQSCITRNFIIEKYLRHPPPPVELKFDAINSFLELQMIIEACQFVDNKINFLRGKPTFRSLLWYDPSLYGELYKGTVGFQQQSSLFSLFQQCLSSDEYKRLQEYYCAVSSLHQQLQDAPDTSYYMYLKTKRERLELEAAFRNPTDVKNFFLSVPTAIMINLGDHLDILKKTNDIVMTFIETPADRLPDTFDVGKAEHLSIICRYLHEKILYLKLHKETTKISWFGMEHLLYDASKVLVWSESEHGTPNEVLRRYKSLSSHIVYGMTEDCVALVKKIDQSTQPGERVKIPPPSQMNAIRIRPTEVSPERPQPRLNIQTQDGKKETHHPPKRRAMPVSSTDASPYVQPRLAAQPESVNLYKNVAQSSNAFHWKIHRNAAWNWRPPEAMQSTYSTDVQNSHAVRQQKLSKPLIVKPRPINRSKVPPIISAPQPLKDQQNEFSMPMMPQFPYPSFSPDTPSVFPPPPPPLPFSSTSNPVALHNNPTQINYPYFVFNGQAFSTTGSSPAIHIENQYRPRPV</sequence>
<evidence type="ECO:0000259" key="2">
    <source>
        <dbReference type="Pfam" id="PF12509"/>
    </source>
</evidence>
<feature type="region of interest" description="Disordered" evidence="1">
    <location>
        <begin position="1421"/>
        <end position="1454"/>
    </location>
</feature>
<evidence type="ECO:0000259" key="3">
    <source>
        <dbReference type="Pfam" id="PF15326"/>
    </source>
</evidence>
<name>A0A556V283_BAGYA</name>
<dbReference type="GO" id="GO:0007130">
    <property type="term" value="P:synaptonemal complex assembly"/>
    <property type="evidence" value="ECO:0007669"/>
    <property type="project" value="TreeGrafter"/>
</dbReference>
<dbReference type="GO" id="GO:0010569">
    <property type="term" value="P:regulation of double-strand break repair via homologous recombination"/>
    <property type="evidence" value="ECO:0007669"/>
    <property type="project" value="InterPro"/>
</dbReference>
<dbReference type="Pfam" id="PF15326">
    <property type="entry name" value="TEX15"/>
    <property type="match status" value="1"/>
</dbReference>
<feature type="region of interest" description="Disordered" evidence="1">
    <location>
        <begin position="1004"/>
        <end position="1040"/>
    </location>
</feature>
<dbReference type="GO" id="GO:0005634">
    <property type="term" value="C:nucleus"/>
    <property type="evidence" value="ECO:0007669"/>
    <property type="project" value="TreeGrafter"/>
</dbReference>
<feature type="domain" description="Testis expressed sequence 15" evidence="3">
    <location>
        <begin position="1534"/>
        <end position="1699"/>
    </location>
</feature>
<protein>
    <submittedName>
        <fullName evidence="4">Testis-expressed protein 15</fullName>
    </submittedName>
</protein>
<dbReference type="GO" id="GO:0007140">
    <property type="term" value="P:male meiotic nuclear division"/>
    <property type="evidence" value="ECO:0007669"/>
    <property type="project" value="InterPro"/>
</dbReference>
<evidence type="ECO:0000313" key="4">
    <source>
        <dbReference type="EMBL" id="TSS11546.1"/>
    </source>
</evidence>
<dbReference type="InterPro" id="IPR022188">
    <property type="entry name" value="TASOR_DUF3715"/>
</dbReference>
<feature type="compositionally biased region" description="Basic and acidic residues" evidence="1">
    <location>
        <begin position="573"/>
        <end position="588"/>
    </location>
</feature>
<dbReference type="Proteomes" id="UP000319801">
    <property type="component" value="Unassembled WGS sequence"/>
</dbReference>
<feature type="domain" description="TASOR pseudo-PARP" evidence="2">
    <location>
        <begin position="32"/>
        <end position="178"/>
    </location>
</feature>
<feature type="region of interest" description="Disordered" evidence="1">
    <location>
        <begin position="1874"/>
        <end position="1935"/>
    </location>
</feature>
<feature type="region of interest" description="Disordered" evidence="1">
    <location>
        <begin position="713"/>
        <end position="733"/>
    </location>
</feature>
<dbReference type="PANTHER" id="PTHR22380:SF1">
    <property type="entry name" value="TESTIS-EXPRESSED PROTEIN 15"/>
    <property type="match status" value="1"/>
</dbReference>
<keyword evidence="5" id="KW-1185">Reference proteome</keyword>